<protein>
    <recommendedName>
        <fullName evidence="3">phosphoserine phosphatase</fullName>
        <ecNumber evidence="3">3.1.3.3</ecNumber>
    </recommendedName>
</protein>
<accession>K4L263</accession>
<dbReference type="EC" id="3.1.3.3" evidence="3"/>
<dbReference type="EMBL" id="CP003746">
    <property type="protein sequence ID" value="AFV00253.1"/>
    <property type="molecule type" value="Genomic_DNA"/>
</dbReference>
<evidence type="ECO:0000256" key="7">
    <source>
        <dbReference type="ARBA" id="ARBA00022842"/>
    </source>
</evidence>
<gene>
    <name evidence="12" type="ordered locus">M5M_15600</name>
</gene>
<evidence type="ECO:0000256" key="8">
    <source>
        <dbReference type="ARBA" id="ARBA00023299"/>
    </source>
</evidence>
<evidence type="ECO:0000256" key="2">
    <source>
        <dbReference type="ARBA" id="ARBA00005135"/>
    </source>
</evidence>
<dbReference type="OrthoDB" id="9799365at2"/>
<dbReference type="eggNOG" id="COG0560">
    <property type="taxonomic scope" value="Bacteria"/>
</dbReference>
<dbReference type="GO" id="GO:0000287">
    <property type="term" value="F:magnesium ion binding"/>
    <property type="evidence" value="ECO:0007669"/>
    <property type="project" value="TreeGrafter"/>
</dbReference>
<keyword evidence="7" id="KW-0460">Magnesium</keyword>
<reference evidence="12 13" key="1">
    <citation type="journal article" date="2013" name="Genome Announc.">
        <title>Complete genome sequence of Simiduia agarivorans SA1(T), a marine bacterium able to degrade a variety of polysaccharides.</title>
        <authorList>
            <person name="Lin S.Y."/>
            <person name="Shieh W.Y."/>
            <person name="Chen J.S."/>
            <person name="Tang S.L."/>
        </authorList>
    </citation>
    <scope>NUCLEOTIDE SEQUENCE [LARGE SCALE GENOMIC DNA]</scope>
    <source>
        <strain evidence="13">DSM 21679 / JCM 13881 / BCRC 17597 / SA1</strain>
    </source>
</reference>
<feature type="chain" id="PRO_5003878645" description="phosphoserine phosphatase" evidence="11">
    <location>
        <begin position="23"/>
        <end position="326"/>
    </location>
</feature>
<evidence type="ECO:0000256" key="10">
    <source>
        <dbReference type="ARBA" id="ARBA00048523"/>
    </source>
</evidence>
<dbReference type="Pfam" id="PF12710">
    <property type="entry name" value="HAD"/>
    <property type="match status" value="1"/>
</dbReference>
<sequence>MKTRISAMLVLLVFFVSLGCKPQDPLPSWHDGNTKQAITDFVTKTTQKGAATYVPEKDRIAVFDNDGTLWSETPLYFQAFYIFDQIRIMAPQHPEWQNQEPFASVLRGDLESALAGGEKALIEMMMATHSGMSTDEFRASVSQWISSAKHPATGKLYTAMVFQPMLELMNYLRANGFTVYIVSGGGVDFMRAWTERVYGVAPPQVIGSRIATQFVMQGNTPVLMREPALEFVNDKGGKPVAIHHIIGQRPLMAFGNSDGDLAMLQWTSAGNGPRFAAIVHHTDNARESAYDRKSHVGKLDQALDLIEPNGWTRIDMKQDWKRVYPD</sequence>
<keyword evidence="4" id="KW-0028">Amino-acid biosynthesis</keyword>
<dbReference type="InterPro" id="IPR036412">
    <property type="entry name" value="HAD-like_sf"/>
</dbReference>
<evidence type="ECO:0000256" key="4">
    <source>
        <dbReference type="ARBA" id="ARBA00022605"/>
    </source>
</evidence>
<dbReference type="GO" id="GO:0036424">
    <property type="term" value="F:L-phosphoserine phosphatase activity"/>
    <property type="evidence" value="ECO:0007669"/>
    <property type="project" value="TreeGrafter"/>
</dbReference>
<dbReference type="KEGG" id="saga:M5M_15600"/>
<comment type="pathway">
    <text evidence="2">Amino-acid biosynthesis; L-serine biosynthesis; L-serine from 3-phospho-D-glycerate: step 3/3.</text>
</comment>
<dbReference type="PROSITE" id="PS51257">
    <property type="entry name" value="PROKAR_LIPOPROTEIN"/>
    <property type="match status" value="1"/>
</dbReference>
<evidence type="ECO:0000256" key="1">
    <source>
        <dbReference type="ARBA" id="ARBA00001946"/>
    </source>
</evidence>
<keyword evidence="11" id="KW-0732">Signal</keyword>
<dbReference type="Proteomes" id="UP000000466">
    <property type="component" value="Chromosome"/>
</dbReference>
<evidence type="ECO:0000256" key="6">
    <source>
        <dbReference type="ARBA" id="ARBA00022801"/>
    </source>
</evidence>
<dbReference type="GO" id="GO:0006564">
    <property type="term" value="P:L-serine biosynthetic process"/>
    <property type="evidence" value="ECO:0007669"/>
    <property type="project" value="UniProtKB-KW"/>
</dbReference>
<dbReference type="GO" id="GO:0005737">
    <property type="term" value="C:cytoplasm"/>
    <property type="evidence" value="ECO:0007669"/>
    <property type="project" value="TreeGrafter"/>
</dbReference>
<keyword evidence="5" id="KW-0479">Metal-binding</keyword>
<comment type="catalytic activity">
    <reaction evidence="9">
        <text>O-phospho-L-serine + H2O = L-serine + phosphate</text>
        <dbReference type="Rhea" id="RHEA:21208"/>
        <dbReference type="ChEBI" id="CHEBI:15377"/>
        <dbReference type="ChEBI" id="CHEBI:33384"/>
        <dbReference type="ChEBI" id="CHEBI:43474"/>
        <dbReference type="ChEBI" id="CHEBI:57524"/>
        <dbReference type="EC" id="3.1.3.3"/>
    </reaction>
</comment>
<dbReference type="InterPro" id="IPR023214">
    <property type="entry name" value="HAD_sf"/>
</dbReference>
<dbReference type="Gene3D" id="3.40.50.1000">
    <property type="entry name" value="HAD superfamily/HAD-like"/>
    <property type="match status" value="1"/>
</dbReference>
<dbReference type="STRING" id="1117647.M5M_15600"/>
<feature type="signal peptide" evidence="11">
    <location>
        <begin position="1"/>
        <end position="22"/>
    </location>
</feature>
<evidence type="ECO:0000256" key="11">
    <source>
        <dbReference type="SAM" id="SignalP"/>
    </source>
</evidence>
<comment type="cofactor">
    <cofactor evidence="1">
        <name>Mg(2+)</name>
        <dbReference type="ChEBI" id="CHEBI:18420"/>
    </cofactor>
</comment>
<dbReference type="AlphaFoldDB" id="K4L263"/>
<dbReference type="RefSeq" id="WP_015048405.1">
    <property type="nucleotide sequence ID" value="NC_018868.3"/>
</dbReference>
<proteinExistence type="predicted"/>
<keyword evidence="8" id="KW-0718">Serine biosynthesis</keyword>
<dbReference type="PANTHER" id="PTHR43344:SF2">
    <property type="entry name" value="PHOSPHOSERINE PHOSPHATASE"/>
    <property type="match status" value="1"/>
</dbReference>
<name>K4L263_SIMAS</name>
<dbReference type="HOGENOM" id="CLU_052514_0_0_6"/>
<keyword evidence="13" id="KW-1185">Reference proteome</keyword>
<dbReference type="CDD" id="cd01427">
    <property type="entry name" value="HAD_like"/>
    <property type="match status" value="1"/>
</dbReference>
<dbReference type="SUPFAM" id="SSF56784">
    <property type="entry name" value="HAD-like"/>
    <property type="match status" value="1"/>
</dbReference>
<dbReference type="PANTHER" id="PTHR43344">
    <property type="entry name" value="PHOSPHOSERINE PHOSPHATASE"/>
    <property type="match status" value="1"/>
</dbReference>
<keyword evidence="6" id="KW-0378">Hydrolase</keyword>
<evidence type="ECO:0000256" key="5">
    <source>
        <dbReference type="ARBA" id="ARBA00022723"/>
    </source>
</evidence>
<evidence type="ECO:0000256" key="9">
    <source>
        <dbReference type="ARBA" id="ARBA00048138"/>
    </source>
</evidence>
<evidence type="ECO:0000256" key="3">
    <source>
        <dbReference type="ARBA" id="ARBA00012640"/>
    </source>
</evidence>
<dbReference type="InterPro" id="IPR050582">
    <property type="entry name" value="HAD-like_SerB"/>
</dbReference>
<evidence type="ECO:0000313" key="12">
    <source>
        <dbReference type="EMBL" id="AFV00253.1"/>
    </source>
</evidence>
<organism evidence="12 13">
    <name type="scientific">Simiduia agarivorans (strain DSM 21679 / JCM 13881 / BCRC 17597 / SA1)</name>
    <dbReference type="NCBI Taxonomy" id="1117647"/>
    <lineage>
        <taxon>Bacteria</taxon>
        <taxon>Pseudomonadati</taxon>
        <taxon>Pseudomonadota</taxon>
        <taxon>Gammaproteobacteria</taxon>
        <taxon>Cellvibrionales</taxon>
        <taxon>Cellvibrionaceae</taxon>
        <taxon>Simiduia</taxon>
    </lineage>
</organism>
<evidence type="ECO:0000313" key="13">
    <source>
        <dbReference type="Proteomes" id="UP000000466"/>
    </source>
</evidence>
<comment type="catalytic activity">
    <reaction evidence="10">
        <text>O-phospho-D-serine + H2O = D-serine + phosphate</text>
        <dbReference type="Rhea" id="RHEA:24873"/>
        <dbReference type="ChEBI" id="CHEBI:15377"/>
        <dbReference type="ChEBI" id="CHEBI:35247"/>
        <dbReference type="ChEBI" id="CHEBI:43474"/>
        <dbReference type="ChEBI" id="CHEBI:58680"/>
        <dbReference type="EC" id="3.1.3.3"/>
    </reaction>
</comment>